<keyword evidence="10" id="KW-0234">DNA repair</keyword>
<gene>
    <name evidence="15" type="primary">LOC102802388</name>
</gene>
<sequence>MSRRSGRIDSGTPPAKKGRFVSSDEESSENEMDQSQNPDFITPNSTEAEVGIIERVTLKNFMCHSRLEFNFGPNVNFIVGRNGSGKSAVLTAMVVGLGGKATVTNRGSSVKAFIKDGQSTAEVAIKLRNRGTDAFKSELYGNSIVVERKLSADGGTQYKLKSTSGKIVSTKREELSHILDQFNIQVDNPVSILNQDTSRNFLHSKNPHDKYKVSLLLLLVCLAYKI</sequence>
<feature type="domain" description="Rad50/SbcC-type AAA" evidence="13">
    <location>
        <begin position="55"/>
        <end position="202"/>
    </location>
</feature>
<keyword evidence="8" id="KW-0175">Coiled coil</keyword>
<keyword evidence="11" id="KW-0539">Nucleus</keyword>
<reference evidence="15" key="1">
    <citation type="submission" date="2025-08" db="UniProtKB">
        <authorList>
            <consortium name="RefSeq"/>
        </authorList>
    </citation>
    <scope>IDENTIFICATION</scope>
    <source>
        <tissue evidence="15">Testes</tissue>
    </source>
</reference>
<comment type="subcellular location">
    <subcellularLocation>
        <location evidence="2">Chromosome</location>
    </subcellularLocation>
    <subcellularLocation>
        <location evidence="1">Nucleus</location>
    </subcellularLocation>
</comment>
<dbReference type="Pfam" id="PF13476">
    <property type="entry name" value="AAA_23"/>
    <property type="match status" value="1"/>
</dbReference>
<keyword evidence="9" id="KW-0233">DNA recombination</keyword>
<evidence type="ECO:0000313" key="15">
    <source>
        <dbReference type="RefSeq" id="XP_006818993.1"/>
    </source>
</evidence>
<dbReference type="InterPro" id="IPR027417">
    <property type="entry name" value="P-loop_NTPase"/>
</dbReference>
<dbReference type="SUPFAM" id="SSF52540">
    <property type="entry name" value="P-loop containing nucleoside triphosphate hydrolases"/>
    <property type="match status" value="1"/>
</dbReference>
<dbReference type="RefSeq" id="XP_006818993.1">
    <property type="nucleotide sequence ID" value="XM_006818930.1"/>
</dbReference>
<keyword evidence="6" id="KW-0227">DNA damage</keyword>
<keyword evidence="14" id="KW-1185">Reference proteome</keyword>
<evidence type="ECO:0000256" key="5">
    <source>
        <dbReference type="ARBA" id="ARBA00022741"/>
    </source>
</evidence>
<comment type="similarity">
    <text evidence="3">Belongs to the SMC family. SMC6 subfamily.</text>
</comment>
<name>A0ABM0MG52_SACKO</name>
<evidence type="ECO:0000256" key="11">
    <source>
        <dbReference type="ARBA" id="ARBA00023242"/>
    </source>
</evidence>
<keyword evidence="4" id="KW-0158">Chromosome</keyword>
<evidence type="ECO:0000259" key="13">
    <source>
        <dbReference type="Pfam" id="PF13476"/>
    </source>
</evidence>
<dbReference type="InterPro" id="IPR038729">
    <property type="entry name" value="Rad50/SbcC_AAA"/>
</dbReference>
<dbReference type="GeneID" id="102802388"/>
<evidence type="ECO:0000256" key="10">
    <source>
        <dbReference type="ARBA" id="ARBA00023204"/>
    </source>
</evidence>
<organism evidence="14 15">
    <name type="scientific">Saccoglossus kowalevskii</name>
    <name type="common">Acorn worm</name>
    <dbReference type="NCBI Taxonomy" id="10224"/>
    <lineage>
        <taxon>Eukaryota</taxon>
        <taxon>Metazoa</taxon>
        <taxon>Hemichordata</taxon>
        <taxon>Enteropneusta</taxon>
        <taxon>Harrimaniidae</taxon>
        <taxon>Saccoglossus</taxon>
    </lineage>
</organism>
<evidence type="ECO:0000256" key="6">
    <source>
        <dbReference type="ARBA" id="ARBA00022763"/>
    </source>
</evidence>
<evidence type="ECO:0000256" key="12">
    <source>
        <dbReference type="SAM" id="MobiDB-lite"/>
    </source>
</evidence>
<feature type="region of interest" description="Disordered" evidence="12">
    <location>
        <begin position="1"/>
        <end position="43"/>
    </location>
</feature>
<dbReference type="Gene3D" id="3.40.50.300">
    <property type="entry name" value="P-loop containing nucleotide triphosphate hydrolases"/>
    <property type="match status" value="1"/>
</dbReference>
<evidence type="ECO:0000256" key="4">
    <source>
        <dbReference type="ARBA" id="ARBA00022454"/>
    </source>
</evidence>
<evidence type="ECO:0000256" key="2">
    <source>
        <dbReference type="ARBA" id="ARBA00004286"/>
    </source>
</evidence>
<proteinExistence type="inferred from homology"/>
<evidence type="ECO:0000313" key="14">
    <source>
        <dbReference type="Proteomes" id="UP000694865"/>
    </source>
</evidence>
<evidence type="ECO:0000256" key="7">
    <source>
        <dbReference type="ARBA" id="ARBA00022840"/>
    </source>
</evidence>
<keyword evidence="7" id="KW-0067">ATP-binding</keyword>
<protein>
    <submittedName>
        <fullName evidence="15">Structural maintenance of chromosomes protein 6-like</fullName>
    </submittedName>
</protein>
<evidence type="ECO:0000256" key="3">
    <source>
        <dbReference type="ARBA" id="ARBA00006793"/>
    </source>
</evidence>
<dbReference type="PANTHER" id="PTHR19306:SF6">
    <property type="entry name" value="STRUCTURAL MAINTENANCE OF CHROMOSOMES PROTEIN 6"/>
    <property type="match status" value="1"/>
</dbReference>
<evidence type="ECO:0000256" key="1">
    <source>
        <dbReference type="ARBA" id="ARBA00004123"/>
    </source>
</evidence>
<dbReference type="Proteomes" id="UP000694865">
    <property type="component" value="Unplaced"/>
</dbReference>
<keyword evidence="5" id="KW-0547">Nucleotide-binding</keyword>
<feature type="compositionally biased region" description="Acidic residues" evidence="12">
    <location>
        <begin position="23"/>
        <end position="32"/>
    </location>
</feature>
<evidence type="ECO:0000256" key="8">
    <source>
        <dbReference type="ARBA" id="ARBA00023054"/>
    </source>
</evidence>
<dbReference type="PANTHER" id="PTHR19306">
    <property type="entry name" value="STRUCTURAL MAINTENANCE OF CHROMOSOMES 5,6 SMC5, SMC6"/>
    <property type="match status" value="1"/>
</dbReference>
<accession>A0ABM0MG52</accession>
<evidence type="ECO:0000256" key="9">
    <source>
        <dbReference type="ARBA" id="ARBA00023172"/>
    </source>
</evidence>